<protein>
    <submittedName>
        <fullName evidence="2">Putative membrane protein ycf78</fullName>
    </submittedName>
</protein>
<accession>A0A1D1YPC6</accession>
<name>A0A1D1YPC6_9ARAE</name>
<feature type="region of interest" description="Disordered" evidence="1">
    <location>
        <begin position="217"/>
        <end position="260"/>
    </location>
</feature>
<evidence type="ECO:0000256" key="1">
    <source>
        <dbReference type="SAM" id="MobiDB-lite"/>
    </source>
</evidence>
<dbReference type="PANTHER" id="PTHR33924">
    <property type="entry name" value="CATION-TRANSPORTING ATPASE"/>
    <property type="match status" value="1"/>
</dbReference>
<feature type="region of interest" description="Disordered" evidence="1">
    <location>
        <begin position="297"/>
        <end position="320"/>
    </location>
</feature>
<feature type="region of interest" description="Disordered" evidence="1">
    <location>
        <begin position="1"/>
        <end position="105"/>
    </location>
</feature>
<feature type="compositionally biased region" description="Basic and acidic residues" evidence="1">
    <location>
        <begin position="40"/>
        <end position="68"/>
    </location>
</feature>
<dbReference type="EMBL" id="GDJX01011455">
    <property type="protein sequence ID" value="JAT56481.1"/>
    <property type="molecule type" value="Transcribed_RNA"/>
</dbReference>
<sequence length="559" mass="60599">MAGPGTAVEPTAPNPGSPAKRVGEEEDLEAGAELGPKQVKMRDLESVLRSGGIKDHNSECSEAKDTTDHLSSNGNGTSQNMGMTESIHSHKHQLSAGGPGPLPPSSSAACLSLGLAGSSHAPMRATGAASSIQEGDVVKPTLMEGVDREHHASMKPSTGLDLDLNEINNTGVEHNPFYPYKKLGRAIRTDPSECGSTTGPLEESEPLRKWKEMKQNGFLSSSHGGIPSVPKQRVRQSKKRKEDDLKRKGEATKREPANRFTSIAAPSGLLCGLNPGIINHVRNKKQVHSIIEAMVRSEKADEQIHDESGGENKDDDRKSTQFSLSSTRLFSFSVPQCKIGKSHVDFAEEGCHNGSVSSQLTTGSEDDSLTLKLSPAGTMTSENASSMSSENISGSQGSVTALSFEAATVASQWLQLLSQDTKGRLAALRRSRKRVRNVLQKELPSLLSTELISNQENNHETSIMHVKRWKSLFSQMDKSLSEEGKYLERLLEQVREMQMKCDKGQKLLNDTCLTRNGSSDDTRLKKEETLQGEYAVRAAAASIYSTCNVIMTSENVPCF</sequence>
<dbReference type="PANTHER" id="PTHR33924:SF5">
    <property type="entry name" value="CATION-TRANSPORTING ATPASE"/>
    <property type="match status" value="1"/>
</dbReference>
<organism evidence="2">
    <name type="scientific">Anthurium amnicola</name>
    <dbReference type="NCBI Taxonomy" id="1678845"/>
    <lineage>
        <taxon>Eukaryota</taxon>
        <taxon>Viridiplantae</taxon>
        <taxon>Streptophyta</taxon>
        <taxon>Embryophyta</taxon>
        <taxon>Tracheophyta</taxon>
        <taxon>Spermatophyta</taxon>
        <taxon>Magnoliopsida</taxon>
        <taxon>Liliopsida</taxon>
        <taxon>Araceae</taxon>
        <taxon>Pothoideae</taxon>
        <taxon>Potheae</taxon>
        <taxon>Anthurium</taxon>
    </lineage>
</organism>
<feature type="compositionally biased region" description="Polar residues" evidence="1">
    <location>
        <begin position="69"/>
        <end position="83"/>
    </location>
</feature>
<feature type="compositionally biased region" description="Basic and acidic residues" evidence="1">
    <location>
        <begin position="297"/>
        <end position="319"/>
    </location>
</feature>
<proteinExistence type="predicted"/>
<feature type="compositionally biased region" description="Basic and acidic residues" evidence="1">
    <location>
        <begin position="240"/>
        <end position="257"/>
    </location>
</feature>
<evidence type="ECO:0000313" key="2">
    <source>
        <dbReference type="EMBL" id="JAT56481.1"/>
    </source>
</evidence>
<gene>
    <name evidence="2" type="primary">ycf78_1</name>
    <name evidence="2" type="ORF">g.32551</name>
</gene>
<dbReference type="AlphaFoldDB" id="A0A1D1YPC6"/>
<reference evidence="2" key="1">
    <citation type="submission" date="2015-07" db="EMBL/GenBank/DDBJ databases">
        <title>Transcriptome Assembly of Anthurium amnicola.</title>
        <authorList>
            <person name="Suzuki J."/>
        </authorList>
    </citation>
    <scope>NUCLEOTIDE SEQUENCE</scope>
</reference>